<proteinExistence type="inferred from homology"/>
<keyword evidence="15" id="KW-0732">Signal</keyword>
<evidence type="ECO:0000256" key="1">
    <source>
        <dbReference type="ARBA" id="ARBA00000098"/>
    </source>
</evidence>
<dbReference type="InterPro" id="IPR027268">
    <property type="entry name" value="Peptidase_M4/M1_CTD_sf"/>
</dbReference>
<evidence type="ECO:0000256" key="3">
    <source>
        <dbReference type="ARBA" id="ARBA00010136"/>
    </source>
</evidence>
<evidence type="ECO:0000256" key="15">
    <source>
        <dbReference type="SAM" id="SignalP"/>
    </source>
</evidence>
<evidence type="ECO:0000256" key="10">
    <source>
        <dbReference type="ARBA" id="ARBA00022833"/>
    </source>
</evidence>
<keyword evidence="9" id="KW-0378">Hydrolase</keyword>
<dbReference type="InterPro" id="IPR045357">
    <property type="entry name" value="Aminopeptidase_N-like_N"/>
</dbReference>
<dbReference type="GO" id="GO:0008270">
    <property type="term" value="F:zinc ion binding"/>
    <property type="evidence" value="ECO:0007669"/>
    <property type="project" value="InterPro"/>
</dbReference>
<comment type="subcellular location">
    <subcellularLocation>
        <location evidence="2">Cytoplasm</location>
    </subcellularLocation>
</comment>
<dbReference type="KEGG" id="psn:Pedsa_3531"/>
<dbReference type="SUPFAM" id="SSF55486">
    <property type="entry name" value="Metalloproteases ('zincins'), catalytic domain"/>
    <property type="match status" value="1"/>
</dbReference>
<evidence type="ECO:0000256" key="9">
    <source>
        <dbReference type="ARBA" id="ARBA00022801"/>
    </source>
</evidence>
<dbReference type="AlphaFoldDB" id="F0SEZ3"/>
<evidence type="ECO:0000256" key="7">
    <source>
        <dbReference type="ARBA" id="ARBA00022670"/>
    </source>
</evidence>
<comment type="cofactor">
    <cofactor evidence="14">
        <name>Zn(2+)</name>
        <dbReference type="ChEBI" id="CHEBI:29105"/>
    </cofactor>
    <text evidence="14">Binds 1 zinc ion per subunit.</text>
</comment>
<reference evidence="17 18" key="1">
    <citation type="journal article" date="2011" name="Stand. Genomic Sci.">
        <title>Complete genome sequence of the gliding, heparinolytic Pedobacter saltans type strain (113).</title>
        <authorList>
            <person name="Liolios K."/>
            <person name="Sikorski J."/>
            <person name="Lu M."/>
            <person name="Nolan M."/>
            <person name="Lapidus A."/>
            <person name="Lucas S."/>
            <person name="Hammon N."/>
            <person name="Deshpande S."/>
            <person name="Cheng J.F."/>
            <person name="Tapia R."/>
            <person name="Han C."/>
            <person name="Goodwin L."/>
            <person name="Pitluck S."/>
            <person name="Huntemann M."/>
            <person name="Ivanova N."/>
            <person name="Pagani I."/>
            <person name="Mavromatis K."/>
            <person name="Ovchinikova G."/>
            <person name="Pati A."/>
            <person name="Chen A."/>
            <person name="Palaniappan K."/>
            <person name="Land M."/>
            <person name="Hauser L."/>
            <person name="Brambilla E.M."/>
            <person name="Kotsyurbenko O."/>
            <person name="Rohde M."/>
            <person name="Tindall B.J."/>
            <person name="Abt B."/>
            <person name="Goker M."/>
            <person name="Detter J.C."/>
            <person name="Woyke T."/>
            <person name="Bristow J."/>
            <person name="Eisen J.A."/>
            <person name="Markowitz V."/>
            <person name="Hugenholtz P."/>
            <person name="Klenk H.P."/>
            <person name="Kyrpides N.C."/>
        </authorList>
    </citation>
    <scope>NUCLEOTIDE SEQUENCE [LARGE SCALE GENOMIC DNA]</scope>
    <source>
        <strain evidence="18">ATCC 51119 / DSM 12145 / JCM 21818 / LMG 10337 / NBRC 100064 / NCIMB 13643</strain>
    </source>
</reference>
<sequence length="624" mass="71492">MLKKPLMLICILLTILWVACKQNTKPQNDSEKIVDPHSYAEPEHVKVKHLDLDLDVDFKQQIIKGIAVWTIENPNKYDEIVFDTKGLNIQKIVLDDKTSEEPFYALGDENEIFGQALSIQIAPETKKVSIYYYTNPGAEALQWVAPAQTFGRQSSFLYTQSQAILARTWIPCQDSPSIRFTYNAKVKVPKEFLALMSAENPQKRNSDGIYTFQQKHPIPSYLMALAVGDIRFKKINEMSGVYAEPAMLDKAAHEFADVGKMLSAAESLYGKYLWGRYDILVLPPSFPFGGMENPNLTFATPTVIAGDRSLANLVAHELAHSWSGNLATNATWNDFWLNEGFTMYFERRIIEKLYGKDEADMQEVLGYKDLENGIKDFGKTHPDTRLNLDLTDRSPDDAVTDIAYEKGFLFLKNIELVVGREKFDHFLKQYFAKYAFKSVTLKDFEDELNNNVIKDDENLKTAINAYGWIYQPGIPKNAKLPHSARFDAIDALRSGSIQGQPADKLSRNINSTNEKLYFIQSLPDTISLKQMQYIDSVFHFTTSHNSEIQYAWYLLSIKKDYQPVYSYLDTFLNTVGRRKFIEPLYSELLTTEKGKKMAKDFYEKNRPNYHAVSTRTLDKLFSKK</sequence>
<dbReference type="Gene3D" id="3.30.2010.30">
    <property type="match status" value="1"/>
</dbReference>
<feature type="active site" description="Proton acceptor" evidence="12">
    <location>
        <position position="317"/>
    </location>
</feature>
<dbReference type="EC" id="3.4.11.2" evidence="4"/>
<dbReference type="STRING" id="762903.Pedsa_3531"/>
<dbReference type="PANTHER" id="PTHR45726:SF3">
    <property type="entry name" value="LEUKOTRIENE A-4 HYDROLASE"/>
    <property type="match status" value="1"/>
</dbReference>
<gene>
    <name evidence="17" type="ordered locus">Pedsa_3531</name>
</gene>
<dbReference type="PANTHER" id="PTHR45726">
    <property type="entry name" value="LEUKOTRIENE A-4 HYDROLASE"/>
    <property type="match status" value="1"/>
</dbReference>
<dbReference type="SMART" id="SM01263">
    <property type="entry name" value="Leuk-A4-hydro_C"/>
    <property type="match status" value="1"/>
</dbReference>
<dbReference type="Pfam" id="PF17900">
    <property type="entry name" value="Peptidase_M1_N"/>
    <property type="match status" value="1"/>
</dbReference>
<evidence type="ECO:0000256" key="14">
    <source>
        <dbReference type="PIRSR" id="PIRSR634015-3"/>
    </source>
</evidence>
<dbReference type="FunFam" id="3.30.2010.30:FF:000001">
    <property type="entry name" value="Leukotriene A(4) hydrolase"/>
    <property type="match status" value="1"/>
</dbReference>
<dbReference type="PROSITE" id="PS51257">
    <property type="entry name" value="PROKAR_LIPOPROTEIN"/>
    <property type="match status" value="1"/>
</dbReference>
<dbReference type="GO" id="GO:0008237">
    <property type="term" value="F:metallopeptidase activity"/>
    <property type="evidence" value="ECO:0007669"/>
    <property type="project" value="UniProtKB-KW"/>
</dbReference>
<dbReference type="MEROPS" id="M01.031"/>
<dbReference type="GO" id="GO:0005737">
    <property type="term" value="C:cytoplasm"/>
    <property type="evidence" value="ECO:0007669"/>
    <property type="project" value="UniProtKB-SubCell"/>
</dbReference>
<feature type="active site" description="Proton donor" evidence="12">
    <location>
        <position position="404"/>
    </location>
</feature>
<evidence type="ECO:0000256" key="11">
    <source>
        <dbReference type="ARBA" id="ARBA00023049"/>
    </source>
</evidence>
<evidence type="ECO:0000259" key="16">
    <source>
        <dbReference type="SMART" id="SM01263"/>
    </source>
</evidence>
<organism evidence="17 18">
    <name type="scientific">Pseudopedobacter saltans (strain ATCC 51119 / DSM 12145 / JCM 21818 / CCUG 39354 / LMG 10337 / NBRC 100064 / NCIMB 13643)</name>
    <name type="common">Pedobacter saltans</name>
    <dbReference type="NCBI Taxonomy" id="762903"/>
    <lineage>
        <taxon>Bacteria</taxon>
        <taxon>Pseudomonadati</taxon>
        <taxon>Bacteroidota</taxon>
        <taxon>Sphingobacteriia</taxon>
        <taxon>Sphingobacteriales</taxon>
        <taxon>Sphingobacteriaceae</taxon>
        <taxon>Pseudopedobacter</taxon>
    </lineage>
</organism>
<dbReference type="RefSeq" id="WP_013634544.1">
    <property type="nucleotide sequence ID" value="NC_015177.1"/>
</dbReference>
<keyword evidence="6" id="KW-0963">Cytoplasm</keyword>
<dbReference type="InterPro" id="IPR015211">
    <property type="entry name" value="Peptidase_M1_C"/>
</dbReference>
<dbReference type="Pfam" id="PF09127">
    <property type="entry name" value="Leuk-A4-hydro_C"/>
    <property type="match status" value="1"/>
</dbReference>
<keyword evidence="11" id="KW-0482">Metalloprotease</keyword>
<dbReference type="InterPro" id="IPR042097">
    <property type="entry name" value="Aminopeptidase_N-like_N_sf"/>
</dbReference>
<dbReference type="SUPFAM" id="SSF63737">
    <property type="entry name" value="Leukotriene A4 hydrolase N-terminal domain"/>
    <property type="match status" value="1"/>
</dbReference>
<dbReference type="Pfam" id="PF01433">
    <property type="entry name" value="Peptidase_M1"/>
    <property type="match status" value="1"/>
</dbReference>
<dbReference type="Proteomes" id="UP000000310">
    <property type="component" value="Chromosome"/>
</dbReference>
<name>F0SEZ3_PSESL</name>
<dbReference type="HOGENOM" id="CLU_014505_1_2_10"/>
<keyword evidence="18" id="KW-1185">Reference proteome</keyword>
<reference evidence="18" key="2">
    <citation type="submission" date="2011-02" db="EMBL/GenBank/DDBJ databases">
        <title>The complete genome of Pedobacter saltans DSM 12145.</title>
        <authorList>
            <consortium name="US DOE Joint Genome Institute (JGI-PGF)"/>
            <person name="Lucas S."/>
            <person name="Copeland A."/>
            <person name="Lapidus A."/>
            <person name="Bruce D."/>
            <person name="Goodwin L."/>
            <person name="Pitluck S."/>
            <person name="Kyrpides N."/>
            <person name="Mavromatis K."/>
            <person name="Pagani I."/>
            <person name="Ivanova N."/>
            <person name="Ovchinnikova G."/>
            <person name="Lu M."/>
            <person name="Detter J.C."/>
            <person name="Han C."/>
            <person name="Land M."/>
            <person name="Hauser L."/>
            <person name="Markowitz V."/>
            <person name="Cheng J.-F."/>
            <person name="Hugenholtz P."/>
            <person name="Woyke T."/>
            <person name="Wu D."/>
            <person name="Tindall B."/>
            <person name="Pomrenke H.G."/>
            <person name="Brambilla E."/>
            <person name="Klenk H.-P."/>
            <person name="Eisen J.A."/>
        </authorList>
    </citation>
    <scope>NUCLEOTIDE SEQUENCE [LARGE SCALE GENOMIC DNA]</scope>
    <source>
        <strain evidence="18">ATCC 51119 / DSM 12145 / JCM 21818 / LMG 10337 / NBRC 100064 / NCIMB 13643</strain>
    </source>
</reference>
<dbReference type="InterPro" id="IPR016024">
    <property type="entry name" value="ARM-type_fold"/>
</dbReference>
<evidence type="ECO:0000256" key="13">
    <source>
        <dbReference type="PIRSR" id="PIRSR634015-2"/>
    </source>
</evidence>
<keyword evidence="7" id="KW-0645">Protease</keyword>
<evidence type="ECO:0000256" key="12">
    <source>
        <dbReference type="PIRSR" id="PIRSR634015-1"/>
    </source>
</evidence>
<dbReference type="SUPFAM" id="SSF48371">
    <property type="entry name" value="ARM repeat"/>
    <property type="match status" value="1"/>
</dbReference>
<feature type="domain" description="Peptidase M1 leukotriene A4 hydrolase/aminopeptidase C-terminal" evidence="16">
    <location>
        <begin position="483"/>
        <end position="621"/>
    </location>
</feature>
<dbReference type="InterPro" id="IPR049980">
    <property type="entry name" value="LTA4H_cat"/>
</dbReference>
<dbReference type="PRINTS" id="PR00756">
    <property type="entry name" value="ALADIPTASE"/>
</dbReference>
<dbReference type="Gene3D" id="1.10.390.10">
    <property type="entry name" value="Neutral Protease Domain 2"/>
    <property type="match status" value="1"/>
</dbReference>
<evidence type="ECO:0000256" key="4">
    <source>
        <dbReference type="ARBA" id="ARBA00012564"/>
    </source>
</evidence>
<feature type="binding site" evidence="14">
    <location>
        <position position="339"/>
    </location>
    <ligand>
        <name>Zn(2+)</name>
        <dbReference type="ChEBI" id="CHEBI:29105"/>
        <note>catalytic</note>
    </ligand>
</feature>
<dbReference type="CDD" id="cd09599">
    <property type="entry name" value="M1_LTA4H"/>
    <property type="match status" value="1"/>
</dbReference>
<feature type="binding site" evidence="14">
    <location>
        <position position="320"/>
    </location>
    <ligand>
        <name>Zn(2+)</name>
        <dbReference type="ChEBI" id="CHEBI:29105"/>
        <note>catalytic</note>
    </ligand>
</feature>
<evidence type="ECO:0000256" key="2">
    <source>
        <dbReference type="ARBA" id="ARBA00004496"/>
    </source>
</evidence>
<evidence type="ECO:0000256" key="8">
    <source>
        <dbReference type="ARBA" id="ARBA00022723"/>
    </source>
</evidence>
<comment type="catalytic activity">
    <reaction evidence="1">
        <text>Release of an N-terminal amino acid, Xaa-|-Yaa- from a peptide, amide or arylamide. Xaa is preferably Ala, but may be most amino acids including Pro (slow action). When a terminal hydrophobic residue is followed by a prolyl residue, the two may be released as an intact Xaa-Pro dipeptide.</text>
        <dbReference type="EC" id="3.4.11.2"/>
    </reaction>
</comment>
<evidence type="ECO:0000313" key="17">
    <source>
        <dbReference type="EMBL" id="ADY54061.1"/>
    </source>
</evidence>
<dbReference type="Gene3D" id="2.60.40.1730">
    <property type="entry name" value="tricorn interacting facor f3 domain"/>
    <property type="match status" value="1"/>
</dbReference>
<keyword evidence="10 14" id="KW-0862">Zinc</keyword>
<dbReference type="Gene3D" id="1.25.40.320">
    <property type="entry name" value="Peptidase M1, leukotriene A4 hydrolase/aminopeptidase C-terminal domain"/>
    <property type="match status" value="1"/>
</dbReference>
<feature type="signal peptide" evidence="15">
    <location>
        <begin position="1"/>
        <end position="21"/>
    </location>
</feature>
<dbReference type="InterPro" id="IPR001930">
    <property type="entry name" value="Peptidase_M1"/>
</dbReference>
<dbReference type="InterPro" id="IPR038502">
    <property type="entry name" value="M1_LTA-4_hydro/amino_C_sf"/>
</dbReference>
<dbReference type="eggNOG" id="COG0308">
    <property type="taxonomic scope" value="Bacteria"/>
</dbReference>
<dbReference type="OrthoDB" id="100605at2"/>
<dbReference type="GO" id="GO:0006508">
    <property type="term" value="P:proteolysis"/>
    <property type="evidence" value="ECO:0007669"/>
    <property type="project" value="UniProtKB-KW"/>
</dbReference>
<dbReference type="GO" id="GO:0016285">
    <property type="term" value="F:alanyl aminopeptidase activity"/>
    <property type="evidence" value="ECO:0007669"/>
    <property type="project" value="UniProtKB-EC"/>
</dbReference>
<keyword evidence="8 14" id="KW-0479">Metal-binding</keyword>
<comment type="similarity">
    <text evidence="3">Belongs to the peptidase M1 family.</text>
</comment>
<evidence type="ECO:0000313" key="18">
    <source>
        <dbReference type="Proteomes" id="UP000000310"/>
    </source>
</evidence>
<feature type="binding site" evidence="13">
    <location>
        <begin position="287"/>
        <end position="292"/>
    </location>
    <ligand>
        <name>a peptide</name>
        <dbReference type="ChEBI" id="CHEBI:60466"/>
    </ligand>
</feature>
<keyword evidence="17" id="KW-0031">Aminopeptidase</keyword>
<dbReference type="InterPro" id="IPR034015">
    <property type="entry name" value="M1_LTA4H"/>
</dbReference>
<feature type="binding site" evidence="13">
    <location>
        <begin position="160"/>
        <end position="162"/>
    </location>
    <ligand>
        <name>a peptide</name>
        <dbReference type="ChEBI" id="CHEBI:60466"/>
    </ligand>
</feature>
<feature type="binding site" evidence="13">
    <location>
        <begin position="577"/>
        <end position="579"/>
    </location>
    <ligand>
        <name>a peptide</name>
        <dbReference type="ChEBI" id="CHEBI:60466"/>
    </ligand>
</feature>
<evidence type="ECO:0000256" key="6">
    <source>
        <dbReference type="ARBA" id="ARBA00022490"/>
    </source>
</evidence>
<dbReference type="InterPro" id="IPR014782">
    <property type="entry name" value="Peptidase_M1_dom"/>
</dbReference>
<dbReference type="EMBL" id="CP002545">
    <property type="protein sequence ID" value="ADY54061.1"/>
    <property type="molecule type" value="Genomic_DNA"/>
</dbReference>
<feature type="binding site" evidence="14">
    <location>
        <position position="316"/>
    </location>
    <ligand>
        <name>Zn(2+)</name>
        <dbReference type="ChEBI" id="CHEBI:29105"/>
        <note>catalytic</note>
    </ligand>
</feature>
<protein>
    <recommendedName>
        <fullName evidence="5">Aminopeptidase N</fullName>
        <ecNumber evidence="4">3.4.11.2</ecNumber>
    </recommendedName>
</protein>
<feature type="chain" id="PRO_5003256161" description="Aminopeptidase N" evidence="15">
    <location>
        <begin position="22"/>
        <end position="624"/>
    </location>
</feature>
<accession>F0SEZ3</accession>
<evidence type="ECO:0000256" key="5">
    <source>
        <dbReference type="ARBA" id="ARBA00015611"/>
    </source>
</evidence>